<dbReference type="GO" id="GO:0016787">
    <property type="term" value="F:hydrolase activity"/>
    <property type="evidence" value="ECO:0007669"/>
    <property type="project" value="UniProtKB-KW"/>
</dbReference>
<evidence type="ECO:0000259" key="1">
    <source>
        <dbReference type="Pfam" id="PF03200"/>
    </source>
</evidence>
<dbReference type="InterPro" id="IPR012341">
    <property type="entry name" value="6hp_glycosidase-like_sf"/>
</dbReference>
<gene>
    <name evidence="2" type="ORF">RJ641_022400</name>
</gene>
<evidence type="ECO:0000313" key="3">
    <source>
        <dbReference type="Proteomes" id="UP001370490"/>
    </source>
</evidence>
<dbReference type="GO" id="GO:0005975">
    <property type="term" value="P:carbohydrate metabolic process"/>
    <property type="evidence" value="ECO:0007669"/>
    <property type="project" value="InterPro"/>
</dbReference>
<reference evidence="2 3" key="1">
    <citation type="submission" date="2023-12" db="EMBL/GenBank/DDBJ databases">
        <title>A high-quality genome assembly for Dillenia turbinata (Dilleniales).</title>
        <authorList>
            <person name="Chanderbali A."/>
        </authorList>
    </citation>
    <scope>NUCLEOTIDE SEQUENCE [LARGE SCALE GENOMIC DNA]</scope>
    <source>
        <strain evidence="2">LSX21</strain>
        <tissue evidence="2">Leaf</tissue>
    </source>
</reference>
<dbReference type="Gene3D" id="1.50.10.10">
    <property type="match status" value="1"/>
</dbReference>
<feature type="domain" description="Glycosyl hydrolase family 63 C-terminal" evidence="1">
    <location>
        <begin position="21"/>
        <end position="52"/>
    </location>
</feature>
<evidence type="ECO:0000313" key="2">
    <source>
        <dbReference type="EMBL" id="KAK6912799.1"/>
    </source>
</evidence>
<name>A0AAN8UHF5_9MAGN</name>
<dbReference type="InterPro" id="IPR031335">
    <property type="entry name" value="Glyco_hydro_63_C"/>
</dbReference>
<dbReference type="AlphaFoldDB" id="A0AAN8UHF5"/>
<dbReference type="EMBL" id="JBAMMX010000027">
    <property type="protein sequence ID" value="KAK6912799.1"/>
    <property type="molecule type" value="Genomic_DNA"/>
</dbReference>
<keyword evidence="2" id="KW-0378">Hydrolase</keyword>
<sequence length="95" mass="10709">MSYSDFFQKTVNCFSSSGELKSSADFLSCWSAELYTAVPSRPFFPRGFLCDKVSSLRNLFFSTQEMGFHPLCFRGSVTMDPTETKSGQSTKRESD</sequence>
<proteinExistence type="predicted"/>
<accession>A0AAN8UHF5</accession>
<protein>
    <submittedName>
        <fullName evidence="2">Glycosyl hydrolase family 63, C-terminal</fullName>
    </submittedName>
</protein>
<keyword evidence="3" id="KW-1185">Reference proteome</keyword>
<dbReference type="Pfam" id="PF03200">
    <property type="entry name" value="Glyco_hydro_63"/>
    <property type="match status" value="1"/>
</dbReference>
<organism evidence="2 3">
    <name type="scientific">Dillenia turbinata</name>
    <dbReference type="NCBI Taxonomy" id="194707"/>
    <lineage>
        <taxon>Eukaryota</taxon>
        <taxon>Viridiplantae</taxon>
        <taxon>Streptophyta</taxon>
        <taxon>Embryophyta</taxon>
        <taxon>Tracheophyta</taxon>
        <taxon>Spermatophyta</taxon>
        <taxon>Magnoliopsida</taxon>
        <taxon>eudicotyledons</taxon>
        <taxon>Gunneridae</taxon>
        <taxon>Pentapetalae</taxon>
        <taxon>Dilleniales</taxon>
        <taxon>Dilleniaceae</taxon>
        <taxon>Dillenia</taxon>
    </lineage>
</organism>
<comment type="caution">
    <text evidence="2">The sequence shown here is derived from an EMBL/GenBank/DDBJ whole genome shotgun (WGS) entry which is preliminary data.</text>
</comment>
<dbReference type="Proteomes" id="UP001370490">
    <property type="component" value="Unassembled WGS sequence"/>
</dbReference>